<feature type="chain" id="PRO_5005154113" evidence="6">
    <location>
        <begin position="26"/>
        <end position="190"/>
    </location>
</feature>
<evidence type="ECO:0000259" key="7">
    <source>
        <dbReference type="PROSITE" id="PS51123"/>
    </source>
</evidence>
<keyword evidence="6" id="KW-0732">Signal</keyword>
<feature type="signal peptide" evidence="6">
    <location>
        <begin position="1"/>
        <end position="25"/>
    </location>
</feature>
<dbReference type="InterPro" id="IPR006664">
    <property type="entry name" value="OMP_bac"/>
</dbReference>
<accession>A0A011N3I1</accession>
<evidence type="ECO:0000256" key="6">
    <source>
        <dbReference type="SAM" id="SignalP"/>
    </source>
</evidence>
<dbReference type="InterPro" id="IPR036737">
    <property type="entry name" value="OmpA-like_sf"/>
</dbReference>
<evidence type="ECO:0000256" key="2">
    <source>
        <dbReference type="ARBA" id="ARBA00023136"/>
    </source>
</evidence>
<dbReference type="SUPFAM" id="SSF103088">
    <property type="entry name" value="OmpA-like"/>
    <property type="match status" value="1"/>
</dbReference>
<evidence type="ECO:0000256" key="3">
    <source>
        <dbReference type="ARBA" id="ARBA00023237"/>
    </source>
</evidence>
<proteinExistence type="predicted"/>
<protein>
    <submittedName>
        <fullName evidence="8">Inner membrane lipoprotein YiaD</fullName>
    </submittedName>
</protein>
<dbReference type="Proteomes" id="UP000020218">
    <property type="component" value="Unassembled WGS sequence"/>
</dbReference>
<keyword evidence="3" id="KW-0998">Cell outer membrane</keyword>
<dbReference type="PRINTS" id="PR01021">
    <property type="entry name" value="OMPADOMAIN"/>
</dbReference>
<dbReference type="Pfam" id="PF00691">
    <property type="entry name" value="OmpA"/>
    <property type="match status" value="1"/>
</dbReference>
<sequence>MHRSSFLSLLLCSALGLFFPAVATAAGPAGNVVELTGQVTAESIEEGLFPKSATASDCAEAAKAGFTCGQIVSRKTYSLPVDVSFAVGSAQISAAAMSLLAQFGPVLKRNEQSGNKVVFVGHTDASGSQQLNQRLSQQRAEAVRQYFIKDFGVTPSFLAATGVGSAQLKDKDSPNSAVNRRVEITTKPAK</sequence>
<dbReference type="AlphaFoldDB" id="A0A011N3I1"/>
<feature type="region of interest" description="Disordered" evidence="5">
    <location>
        <begin position="167"/>
        <end position="190"/>
    </location>
</feature>
<keyword evidence="8" id="KW-0449">Lipoprotein</keyword>
<evidence type="ECO:0000256" key="4">
    <source>
        <dbReference type="PROSITE-ProRule" id="PRU00473"/>
    </source>
</evidence>
<evidence type="ECO:0000313" key="8">
    <source>
        <dbReference type="EMBL" id="EXI69436.1"/>
    </source>
</evidence>
<dbReference type="PANTHER" id="PTHR30329:SF21">
    <property type="entry name" value="LIPOPROTEIN YIAD-RELATED"/>
    <property type="match status" value="1"/>
</dbReference>
<evidence type="ECO:0000256" key="1">
    <source>
        <dbReference type="ARBA" id="ARBA00004442"/>
    </source>
</evidence>
<dbReference type="GO" id="GO:0009279">
    <property type="term" value="C:cell outer membrane"/>
    <property type="evidence" value="ECO:0007669"/>
    <property type="project" value="UniProtKB-SubCell"/>
</dbReference>
<dbReference type="EMBL" id="JFAX01000002">
    <property type="protein sequence ID" value="EXI69436.1"/>
    <property type="molecule type" value="Genomic_DNA"/>
</dbReference>
<dbReference type="PANTHER" id="PTHR30329">
    <property type="entry name" value="STATOR ELEMENT OF FLAGELLAR MOTOR COMPLEX"/>
    <property type="match status" value="1"/>
</dbReference>
<dbReference type="PATRIC" id="fig|1454001.3.peg.627"/>
<keyword evidence="2 4" id="KW-0472">Membrane</keyword>
<organism evidence="8 9">
    <name type="scientific">Candidatus Accumulibacter adjunctus</name>
    <dbReference type="NCBI Taxonomy" id="1454001"/>
    <lineage>
        <taxon>Bacteria</taxon>
        <taxon>Pseudomonadati</taxon>
        <taxon>Pseudomonadota</taxon>
        <taxon>Betaproteobacteria</taxon>
        <taxon>Candidatus Accumulibacter</taxon>
    </lineage>
</organism>
<evidence type="ECO:0000313" key="9">
    <source>
        <dbReference type="Proteomes" id="UP000020218"/>
    </source>
</evidence>
<evidence type="ECO:0000256" key="5">
    <source>
        <dbReference type="SAM" id="MobiDB-lite"/>
    </source>
</evidence>
<dbReference type="InterPro" id="IPR006665">
    <property type="entry name" value="OmpA-like"/>
</dbReference>
<dbReference type="Gene3D" id="3.30.1330.60">
    <property type="entry name" value="OmpA-like domain"/>
    <property type="match status" value="1"/>
</dbReference>
<dbReference type="STRING" id="1454001.AW08_00648"/>
<dbReference type="CDD" id="cd07185">
    <property type="entry name" value="OmpA_C-like"/>
    <property type="match status" value="1"/>
</dbReference>
<name>A0A011N3I1_9PROT</name>
<keyword evidence="9" id="KW-1185">Reference proteome</keyword>
<reference evidence="8" key="1">
    <citation type="submission" date="2014-02" db="EMBL/GenBank/DDBJ databases">
        <title>Expanding our view of genomic diversity in Candidatus Accumulibacter clades.</title>
        <authorList>
            <person name="Skennerton C.T."/>
            <person name="Barr J.J."/>
            <person name="Slater F.R."/>
            <person name="Bond P.L."/>
            <person name="Tyson G.W."/>
        </authorList>
    </citation>
    <scope>NUCLEOTIDE SEQUENCE [LARGE SCALE GENOMIC DNA]</scope>
</reference>
<dbReference type="InterPro" id="IPR050330">
    <property type="entry name" value="Bact_OuterMem_StrucFunc"/>
</dbReference>
<dbReference type="PROSITE" id="PS51123">
    <property type="entry name" value="OMPA_2"/>
    <property type="match status" value="1"/>
</dbReference>
<comment type="caution">
    <text evidence="8">The sequence shown here is derived from an EMBL/GenBank/DDBJ whole genome shotgun (WGS) entry which is preliminary data.</text>
</comment>
<feature type="domain" description="OmpA-like" evidence="7">
    <location>
        <begin position="72"/>
        <end position="190"/>
    </location>
</feature>
<gene>
    <name evidence="8" type="primary">yiaD_2</name>
    <name evidence="8" type="ORF">AW08_00648</name>
</gene>
<comment type="subcellular location">
    <subcellularLocation>
        <location evidence="1">Cell outer membrane</location>
    </subcellularLocation>
</comment>